<sequence>MLQIIDVDYIEDFRLALAFSDGFEGIVDLKDIFSSHPFRACHQIRRVKGSSQKNQGRSQINPT</sequence>
<dbReference type="InterPro" id="IPR018841">
    <property type="entry name" value="DUF2442"/>
</dbReference>
<reference evidence="2" key="1">
    <citation type="submission" date="2016-12" db="EMBL/GenBank/DDBJ databases">
        <title>Complete Genome Sequence of Beggiatoa leptomitiformis D-401.</title>
        <authorList>
            <person name="Fomenkov A."/>
            <person name="Vincze T."/>
            <person name="Grabovich M."/>
            <person name="Anton B.P."/>
            <person name="Dubinina G."/>
            <person name="Orlova M."/>
            <person name="Belousova E."/>
            <person name="Roberts R.J."/>
        </authorList>
    </citation>
    <scope>NUCLEOTIDE SEQUENCE [LARGE SCALE GENOMIC DNA]</scope>
    <source>
        <strain evidence="2">D-401</strain>
    </source>
</reference>
<evidence type="ECO:0000313" key="2">
    <source>
        <dbReference type="Proteomes" id="UP000234271"/>
    </source>
</evidence>
<dbReference type="Pfam" id="PF10387">
    <property type="entry name" value="DUF2442"/>
    <property type="match status" value="1"/>
</dbReference>
<dbReference type="Proteomes" id="UP000234271">
    <property type="component" value="Chromosome"/>
</dbReference>
<organism evidence="1 2">
    <name type="scientific">Beggiatoa leptomitoformis</name>
    <dbReference type="NCBI Taxonomy" id="288004"/>
    <lineage>
        <taxon>Bacteria</taxon>
        <taxon>Pseudomonadati</taxon>
        <taxon>Pseudomonadota</taxon>
        <taxon>Gammaproteobacteria</taxon>
        <taxon>Thiotrichales</taxon>
        <taxon>Thiotrichaceae</taxon>
        <taxon>Beggiatoa</taxon>
    </lineage>
</organism>
<dbReference type="RefSeq" id="WP_145917106.1">
    <property type="nucleotide sequence ID" value="NZ_CP012373.2"/>
</dbReference>
<dbReference type="AlphaFoldDB" id="A0A2N9YFU0"/>
<dbReference type="SUPFAM" id="SSF143880">
    <property type="entry name" value="NE0471 N-terminal domain-like"/>
    <property type="match status" value="1"/>
</dbReference>
<accession>A0A2N9YFU0</accession>
<keyword evidence="2" id="KW-1185">Reference proteome</keyword>
<proteinExistence type="predicted"/>
<dbReference type="OrthoDB" id="6400632at2"/>
<dbReference type="Gene3D" id="3.30.2020.10">
    <property type="entry name" value="NE0471-like N-terminal domain"/>
    <property type="match status" value="1"/>
</dbReference>
<dbReference type="InterPro" id="IPR036782">
    <property type="entry name" value="NE0471-like_N"/>
</dbReference>
<name>A0A2N9YFU0_9GAMM</name>
<protein>
    <submittedName>
        <fullName evidence="1">DUF2442 domain-containing protein</fullName>
    </submittedName>
</protein>
<gene>
    <name evidence="1" type="ORF">BLE401_11425</name>
</gene>
<evidence type="ECO:0000313" key="1">
    <source>
        <dbReference type="EMBL" id="AUI69245.1"/>
    </source>
</evidence>
<dbReference type="EMBL" id="CP018889">
    <property type="protein sequence ID" value="AUI69245.1"/>
    <property type="molecule type" value="Genomic_DNA"/>
</dbReference>